<keyword evidence="1" id="KW-0812">Transmembrane</keyword>
<dbReference type="EMBL" id="JAGZZP010000019">
    <property type="protein sequence ID" value="MBS6535743.1"/>
    <property type="molecule type" value="Genomic_DNA"/>
</dbReference>
<dbReference type="RefSeq" id="WP_278638463.1">
    <property type="nucleotide sequence ID" value="NZ_JAGZZP010000019.1"/>
</dbReference>
<feature type="transmembrane region" description="Helical" evidence="1">
    <location>
        <begin position="18"/>
        <end position="36"/>
    </location>
</feature>
<gene>
    <name evidence="2" type="ORF">KH327_07910</name>
</gene>
<sequence>MSYAEKMFLDGSKLLRQFIQFLGTTLMLFGLATIGISYRNSQGEDSMATQGVLMIAIGAVVFSASFVKTGDSTFLTSMLTLTKVAFFAGGGLLTIMGLGNIGINLQSSQPTGVSKGIMQMVGGIIIAVSGVLFTGINTGSSGSGPFGT</sequence>
<proteinExistence type="predicted"/>
<evidence type="ECO:0000256" key="1">
    <source>
        <dbReference type="SAM" id="Phobius"/>
    </source>
</evidence>
<feature type="transmembrane region" description="Helical" evidence="1">
    <location>
        <begin position="48"/>
        <end position="66"/>
    </location>
</feature>
<keyword evidence="1" id="KW-0472">Membrane</keyword>
<organism evidence="2 3">
    <name type="scientific">Peptoniphilus harei</name>
    <dbReference type="NCBI Taxonomy" id="54005"/>
    <lineage>
        <taxon>Bacteria</taxon>
        <taxon>Bacillati</taxon>
        <taxon>Bacillota</taxon>
        <taxon>Tissierellia</taxon>
        <taxon>Tissierellales</taxon>
        <taxon>Peptoniphilaceae</taxon>
        <taxon>Peptoniphilus</taxon>
    </lineage>
</organism>
<keyword evidence="1" id="KW-1133">Transmembrane helix</keyword>
<protein>
    <submittedName>
        <fullName evidence="2">Uncharacterized protein</fullName>
    </submittedName>
</protein>
<reference evidence="2" key="1">
    <citation type="submission" date="2021-02" db="EMBL/GenBank/DDBJ databases">
        <title>Infant gut strain persistence is associated with maternal origin, phylogeny, and functional potential including surface adhesion and iron acquisition.</title>
        <authorList>
            <person name="Lou Y.C."/>
        </authorList>
    </citation>
    <scope>NUCLEOTIDE SEQUENCE</scope>
    <source>
        <strain evidence="2">L3_060_052G1_dasL3_060_052G1_concoct_1</strain>
    </source>
</reference>
<dbReference type="AlphaFoldDB" id="A0A943Y0V2"/>
<comment type="caution">
    <text evidence="2">The sequence shown here is derived from an EMBL/GenBank/DDBJ whole genome shotgun (WGS) entry which is preliminary data.</text>
</comment>
<feature type="transmembrane region" description="Helical" evidence="1">
    <location>
        <begin position="86"/>
        <end position="105"/>
    </location>
</feature>
<accession>A0A943Y0V2</accession>
<feature type="transmembrane region" description="Helical" evidence="1">
    <location>
        <begin position="117"/>
        <end position="136"/>
    </location>
</feature>
<evidence type="ECO:0000313" key="3">
    <source>
        <dbReference type="Proteomes" id="UP000748991"/>
    </source>
</evidence>
<name>A0A943Y0V2_9FIRM</name>
<evidence type="ECO:0000313" key="2">
    <source>
        <dbReference type="EMBL" id="MBS6535743.1"/>
    </source>
</evidence>
<dbReference type="Proteomes" id="UP000748991">
    <property type="component" value="Unassembled WGS sequence"/>
</dbReference>